<reference evidence="4" key="1">
    <citation type="submission" date="2023-07" db="EMBL/GenBank/DDBJ databases">
        <title>Conexibacter stalactiti sp. nov., isolated from stalactites in a lava cave and emended description of the genus Conexibacter.</title>
        <authorList>
            <person name="Lee S.D."/>
        </authorList>
    </citation>
    <scope>NUCLEOTIDE SEQUENCE [LARGE SCALE GENOMIC DNA]</scope>
    <source>
        <strain evidence="4">KCTC 39840</strain>
    </source>
</reference>
<dbReference type="EMBL" id="JAWSTH010000020">
    <property type="protein sequence ID" value="MDW5594703.1"/>
    <property type="molecule type" value="Genomic_DNA"/>
</dbReference>
<dbReference type="PANTHER" id="PTHR30388:SF4">
    <property type="entry name" value="MOLYBDENUM COFACTOR INSERTION CHAPERONE PAOD"/>
    <property type="match status" value="1"/>
</dbReference>
<feature type="domain" description="XdhC- CoxI" evidence="1">
    <location>
        <begin position="12"/>
        <end position="78"/>
    </location>
</feature>
<dbReference type="Pfam" id="PF02625">
    <property type="entry name" value="XdhC_CoxI"/>
    <property type="match status" value="1"/>
</dbReference>
<dbReference type="InterPro" id="IPR052698">
    <property type="entry name" value="MoCofactor_Util/Proc"/>
</dbReference>
<accession>A0ABU4HN30</accession>
<dbReference type="Gene3D" id="3.40.50.720">
    <property type="entry name" value="NAD(P)-binding Rossmann-like Domain"/>
    <property type="match status" value="1"/>
</dbReference>
<dbReference type="InterPro" id="IPR003777">
    <property type="entry name" value="XdhC_CoxI"/>
</dbReference>
<protein>
    <submittedName>
        <fullName evidence="3">XdhC family protein</fullName>
    </submittedName>
</protein>
<dbReference type="InterPro" id="IPR027051">
    <property type="entry name" value="XdhC_Rossmann_dom"/>
</dbReference>
<evidence type="ECO:0000259" key="1">
    <source>
        <dbReference type="Pfam" id="PF02625"/>
    </source>
</evidence>
<evidence type="ECO:0000259" key="2">
    <source>
        <dbReference type="Pfam" id="PF13478"/>
    </source>
</evidence>
<dbReference type="Pfam" id="PF13478">
    <property type="entry name" value="XdhC_C"/>
    <property type="match status" value="1"/>
</dbReference>
<evidence type="ECO:0000313" key="3">
    <source>
        <dbReference type="EMBL" id="MDW5594703.1"/>
    </source>
</evidence>
<sequence length="359" mass="37083">MTDVLDTVARWSGRGDRVAWATVVGAKRSAPQPVGTKMAVNDRGEVAGAVSGGCVEGAVVEVAESILAGGAPRLLHYGIADAEAWDVGLPCGGEISVWAEDHGATPQQARFVELARGGARVALVTAIEGARPGAKLLVGVGGALGGTLGDEQLDAAALALAREALWSERCGLHEAAGATLFVDVAAPPPRLVIVGAVDFAAQLSAVARLAGWRPFVIDPRGRFATQQRFPAAERVLVAWPQEAFAELAPLDPATAIAILTHDPKLDDAALLAALASPAGYIGAMGSRRAQARRRERLRAAGVEERQLERIAAPIGLDLGALTAAETALSIMGEIVALRHDREGGRLVHAGGRIHDAVAT</sequence>
<feature type="domain" description="XdhC Rossmann" evidence="2">
    <location>
        <begin position="191"/>
        <end position="334"/>
    </location>
</feature>
<comment type="caution">
    <text evidence="3">The sequence shown here is derived from an EMBL/GenBank/DDBJ whole genome shotgun (WGS) entry which is preliminary data.</text>
</comment>
<dbReference type="RefSeq" id="WP_318597003.1">
    <property type="nucleotide sequence ID" value="NZ_JAWSTH010000020.1"/>
</dbReference>
<gene>
    <name evidence="3" type="ORF">R7226_10170</name>
</gene>
<organism evidence="3 4">
    <name type="scientific">Conexibacter stalactiti</name>
    <dbReference type="NCBI Taxonomy" id="1940611"/>
    <lineage>
        <taxon>Bacteria</taxon>
        <taxon>Bacillati</taxon>
        <taxon>Actinomycetota</taxon>
        <taxon>Thermoleophilia</taxon>
        <taxon>Solirubrobacterales</taxon>
        <taxon>Conexibacteraceae</taxon>
        <taxon>Conexibacter</taxon>
    </lineage>
</organism>
<name>A0ABU4HN30_9ACTN</name>
<dbReference type="PANTHER" id="PTHR30388">
    <property type="entry name" value="ALDEHYDE OXIDOREDUCTASE MOLYBDENUM COFACTOR ASSEMBLY PROTEIN"/>
    <property type="match status" value="1"/>
</dbReference>
<proteinExistence type="predicted"/>
<dbReference type="Proteomes" id="UP001284601">
    <property type="component" value="Unassembled WGS sequence"/>
</dbReference>
<evidence type="ECO:0000313" key="4">
    <source>
        <dbReference type="Proteomes" id="UP001284601"/>
    </source>
</evidence>
<keyword evidence="4" id="KW-1185">Reference proteome</keyword>